<reference evidence="3 4" key="1">
    <citation type="submission" date="2016-11" db="EMBL/GenBank/DDBJ databases">
        <authorList>
            <person name="Jaros S."/>
            <person name="Januszkiewicz K."/>
            <person name="Wedrychowicz H."/>
        </authorList>
    </citation>
    <scope>NUCLEOTIDE SEQUENCE [LARGE SCALE GENOMIC DNA]</scope>
    <source>
        <strain evidence="3 4">KHT3</strain>
    </source>
</reference>
<dbReference type="Pfam" id="PF05272">
    <property type="entry name" value="VapE-like_dom"/>
    <property type="match status" value="1"/>
</dbReference>
<dbReference type="Proteomes" id="UP000184130">
    <property type="component" value="Unassembled WGS sequence"/>
</dbReference>
<dbReference type="InterPro" id="IPR007936">
    <property type="entry name" value="VapE-like_dom"/>
</dbReference>
<dbReference type="Pfam" id="PF08800">
    <property type="entry name" value="BT4734-like_N"/>
    <property type="match status" value="1"/>
</dbReference>
<gene>
    <name evidence="3" type="ORF">SAMN05216463_1163</name>
</gene>
<dbReference type="AlphaFoldDB" id="A0A1M6WAZ1"/>
<dbReference type="PANTHER" id="PTHR34985:SF1">
    <property type="entry name" value="SLR0554 PROTEIN"/>
    <property type="match status" value="1"/>
</dbReference>
<organism evidence="3 4">
    <name type="scientific">Xylanibacter ruminicola</name>
    <name type="common">Prevotella ruminicola</name>
    <dbReference type="NCBI Taxonomy" id="839"/>
    <lineage>
        <taxon>Bacteria</taxon>
        <taxon>Pseudomonadati</taxon>
        <taxon>Bacteroidota</taxon>
        <taxon>Bacteroidia</taxon>
        <taxon>Bacteroidales</taxon>
        <taxon>Prevotellaceae</taxon>
        <taxon>Xylanibacter</taxon>
    </lineage>
</organism>
<evidence type="ECO:0000259" key="2">
    <source>
        <dbReference type="Pfam" id="PF08800"/>
    </source>
</evidence>
<dbReference type="OrthoDB" id="9801888at2"/>
<sequence>MKISILKIARKKEVINRIDLTELAELIRNNPEQDKVFNVRLNYQFLKPQRLNDGQIIVDNEQHTVNLPRILFAAECVNFKEKQKGLRYNGLVVIEVNGLKTYEEAVNIRNQAARMDETMMAFLGASGKSVKIVCRGELFSNDQTTPAPPTQAGTKLPNIEADIRQFHKNLYDTARRAYQNQFGIDIEYLEPNVERTVYMSADPEMYWNPDARPFKADTEKHNQPEPAKISWESDRLMPGRTITRTYHFNWLFIVKQVLGDYFKLEDVSDEDRQMQMLMRIASMSLEQGIPLAHAQGMTLEHPILNKDPELVKNVFSAVYDVSLQEDYLRKHKVKPLKSVPDETLQTMRTEMFLNANFDMRKNMMTGVAEYRMKYSEDQTFKPLTEEVRNDMTIQAREQGLKSWDQDVNRFINSTRIEQYDPVNTWLNQLPEWDGHDYIADLAARVPTTQPHWPKYLCYWLIGMVAQWRESDKQLTGNALTPLLIGRQGCGKTRFCKIILPPELRDYYNDKLNFKNEFDLNIALTMFALINIDEFDKTTKSQQIVLKYLLSSSDVKFRPPYGKTIKLYRRYTSFIGTTNEQQPLVDPTGSRRFVCVSIPKGQNIDYTDNVNHEQLFAQALYLFNNEARFWLDDDEIKELIAENEPYQKTIDLVEMISESFSRPQADEGRWWKASEVYNYLASKYSYFDAKKTAPTKLGKAMNNYKFGFKSRLVNGLKEYWLKEK</sequence>
<proteinExistence type="predicted"/>
<evidence type="ECO:0000259" key="1">
    <source>
        <dbReference type="Pfam" id="PF05272"/>
    </source>
</evidence>
<dbReference type="PANTHER" id="PTHR34985">
    <property type="entry name" value="SLR0554 PROTEIN"/>
    <property type="match status" value="1"/>
</dbReference>
<dbReference type="InterPro" id="IPR027417">
    <property type="entry name" value="P-loop_NTPase"/>
</dbReference>
<protein>
    <submittedName>
        <fullName evidence="3">Virulence-associated protein E</fullName>
    </submittedName>
</protein>
<accession>A0A1M6WAZ1</accession>
<dbReference type="SUPFAM" id="SSF52540">
    <property type="entry name" value="P-loop containing nucleoside triphosphate hydrolases"/>
    <property type="match status" value="1"/>
</dbReference>
<dbReference type="RefSeq" id="WP_073209360.1">
    <property type="nucleotide sequence ID" value="NZ_FRBD01000016.1"/>
</dbReference>
<dbReference type="InterPro" id="IPR014907">
    <property type="entry name" value="BT4734-like_N"/>
</dbReference>
<feature type="domain" description="Virulence-associated protein E-like" evidence="1">
    <location>
        <begin position="426"/>
        <end position="645"/>
    </location>
</feature>
<evidence type="ECO:0000313" key="4">
    <source>
        <dbReference type="Proteomes" id="UP000184130"/>
    </source>
</evidence>
<feature type="domain" description="BT4734-like N-terminal" evidence="2">
    <location>
        <begin position="66"/>
        <end position="207"/>
    </location>
</feature>
<name>A0A1M6WAZ1_XYLRU</name>
<evidence type="ECO:0000313" key="3">
    <source>
        <dbReference type="EMBL" id="SHK90877.1"/>
    </source>
</evidence>
<dbReference type="EMBL" id="FRBD01000016">
    <property type="protein sequence ID" value="SHK90877.1"/>
    <property type="molecule type" value="Genomic_DNA"/>
</dbReference>